<dbReference type="Pfam" id="PF13639">
    <property type="entry name" value="zf-RING_2"/>
    <property type="match status" value="1"/>
</dbReference>
<evidence type="ECO:0000313" key="6">
    <source>
        <dbReference type="EMBL" id="KAF2250065.1"/>
    </source>
</evidence>
<dbReference type="Gene3D" id="3.30.40.10">
    <property type="entry name" value="Zinc/RING finger domain, C3HC4 (zinc finger)"/>
    <property type="match status" value="2"/>
</dbReference>
<dbReference type="GeneID" id="54586558"/>
<reference evidence="6" key="1">
    <citation type="journal article" date="2020" name="Stud. Mycol.">
        <title>101 Dothideomycetes genomes: a test case for predicting lifestyles and emergence of pathogens.</title>
        <authorList>
            <person name="Haridas S."/>
            <person name="Albert R."/>
            <person name="Binder M."/>
            <person name="Bloem J."/>
            <person name="Labutti K."/>
            <person name="Salamov A."/>
            <person name="Andreopoulos B."/>
            <person name="Baker S."/>
            <person name="Barry K."/>
            <person name="Bills G."/>
            <person name="Bluhm B."/>
            <person name="Cannon C."/>
            <person name="Castanera R."/>
            <person name="Culley D."/>
            <person name="Daum C."/>
            <person name="Ezra D."/>
            <person name="Gonzalez J."/>
            <person name="Henrissat B."/>
            <person name="Kuo A."/>
            <person name="Liang C."/>
            <person name="Lipzen A."/>
            <person name="Lutzoni F."/>
            <person name="Magnuson J."/>
            <person name="Mondo S."/>
            <person name="Nolan M."/>
            <person name="Ohm R."/>
            <person name="Pangilinan J."/>
            <person name="Park H.-J."/>
            <person name="Ramirez L."/>
            <person name="Alfaro M."/>
            <person name="Sun H."/>
            <person name="Tritt A."/>
            <person name="Yoshinaga Y."/>
            <person name="Zwiers L.-H."/>
            <person name="Turgeon B."/>
            <person name="Goodwin S."/>
            <person name="Spatafora J."/>
            <person name="Crous P."/>
            <person name="Grigoriev I."/>
        </authorList>
    </citation>
    <scope>NUCLEOTIDE SEQUENCE</scope>
    <source>
        <strain evidence="6">CBS 122368</strain>
    </source>
</reference>
<dbReference type="Proteomes" id="UP000800094">
    <property type="component" value="Unassembled WGS sequence"/>
</dbReference>
<protein>
    <recommendedName>
        <fullName evidence="5">RING-type domain-containing protein</fullName>
    </recommendedName>
</protein>
<proteinExistence type="predicted"/>
<gene>
    <name evidence="6" type="ORF">BU26DRAFT_563946</name>
</gene>
<evidence type="ECO:0000256" key="4">
    <source>
        <dbReference type="PROSITE-ProRule" id="PRU00175"/>
    </source>
</evidence>
<dbReference type="InterPro" id="IPR013083">
    <property type="entry name" value="Znf_RING/FYVE/PHD"/>
</dbReference>
<name>A0A6A6IHH8_9PLEO</name>
<dbReference type="InterPro" id="IPR001841">
    <property type="entry name" value="Znf_RING"/>
</dbReference>
<dbReference type="SUPFAM" id="SSF57850">
    <property type="entry name" value="RING/U-box"/>
    <property type="match status" value="2"/>
</dbReference>
<keyword evidence="1" id="KW-0479">Metal-binding</keyword>
<dbReference type="OrthoDB" id="3691873at2759"/>
<organism evidence="6 7">
    <name type="scientific">Trematosphaeria pertusa</name>
    <dbReference type="NCBI Taxonomy" id="390896"/>
    <lineage>
        <taxon>Eukaryota</taxon>
        <taxon>Fungi</taxon>
        <taxon>Dikarya</taxon>
        <taxon>Ascomycota</taxon>
        <taxon>Pezizomycotina</taxon>
        <taxon>Dothideomycetes</taxon>
        <taxon>Pleosporomycetidae</taxon>
        <taxon>Pleosporales</taxon>
        <taxon>Massarineae</taxon>
        <taxon>Trematosphaeriaceae</taxon>
        <taxon>Trematosphaeria</taxon>
    </lineage>
</organism>
<dbReference type="PANTHER" id="PTHR45969">
    <property type="entry name" value="RING ZINC FINGER PROTEIN-RELATED"/>
    <property type="match status" value="1"/>
</dbReference>
<evidence type="ECO:0000256" key="2">
    <source>
        <dbReference type="ARBA" id="ARBA00022771"/>
    </source>
</evidence>
<dbReference type="AlphaFoldDB" id="A0A6A6IHH8"/>
<evidence type="ECO:0000256" key="3">
    <source>
        <dbReference type="ARBA" id="ARBA00022833"/>
    </source>
</evidence>
<dbReference type="GO" id="GO:0008270">
    <property type="term" value="F:zinc ion binding"/>
    <property type="evidence" value="ECO:0007669"/>
    <property type="project" value="UniProtKB-KW"/>
</dbReference>
<evidence type="ECO:0000313" key="7">
    <source>
        <dbReference type="Proteomes" id="UP000800094"/>
    </source>
</evidence>
<dbReference type="SMART" id="SM00184">
    <property type="entry name" value="RING"/>
    <property type="match status" value="2"/>
</dbReference>
<keyword evidence="2 4" id="KW-0863">Zinc-finger</keyword>
<feature type="domain" description="RING-type" evidence="5">
    <location>
        <begin position="372"/>
        <end position="416"/>
    </location>
</feature>
<accession>A0A6A6IHH8</accession>
<keyword evidence="3" id="KW-0862">Zinc</keyword>
<keyword evidence="7" id="KW-1185">Reference proteome</keyword>
<dbReference type="RefSeq" id="XP_033685069.1">
    <property type="nucleotide sequence ID" value="XM_033833228.1"/>
</dbReference>
<evidence type="ECO:0000259" key="5">
    <source>
        <dbReference type="PROSITE" id="PS50089"/>
    </source>
</evidence>
<dbReference type="CDD" id="cd16448">
    <property type="entry name" value="RING-H2"/>
    <property type="match status" value="1"/>
</dbReference>
<evidence type="ECO:0000256" key="1">
    <source>
        <dbReference type="ARBA" id="ARBA00022723"/>
    </source>
</evidence>
<dbReference type="PROSITE" id="PS50089">
    <property type="entry name" value="ZF_RING_2"/>
    <property type="match status" value="1"/>
</dbReference>
<sequence length="993" mass="114225">MSHTESILPHLKKCLEHIEEVSTDFAADLQGVLHRYHMLVQLAMLQGSGGETNGVHQRYLDKWTQHVTEKHNRNGKEFPTSEDIWREIVANNIWWGRDDPWRNHLVSQSGQMTLRSILWTLEAPVMADPKYKETVDSIVARQPRFQDQPADLVNLSSEDILPPLTYALRPYLQHEDALLGILRMFAIITTMLVSAFQCTGFHPSAIYCRSAEDHMVNMYSSMVSDPLSPVSLEGRRHLADINIRGLLWLLFSYGEHIVATFGGEHLGWYMHTMLLDYASGRYVTDDEDRTVLRRVMSQCFGWVPPNLREDRPVVNYTPGVFYDRYSFRIQDLQNHDTDPEQLEDIEFEPVGEPLNPLDYGSTAEGNAIEGSCTICLEDYGIDTLVEFACKHTFHLRCATEHINEIHGYSNKCPNCRQEICSPRPKQRKQRIILSIVAPLVLKTGPKLGDPIFFPPTDDRNHYLNMETYTPIPVFTLTFKANADRNFLTTQQTIWELTELVFSAWLARQQRGASTRHRGYRRCHRIFMDPDYNDDEVNPHYEAQCKIVRAAFREAMSRLNINFREVWKQLIRNAPRMGGGIMPERSGMEYTGKRDWDNRWVIECAIHPEADTDGSLRPWLAKYLDQFPPLRIVASDAVQQSGEAGPTNKFPGLTRSLQGVCISPAGFSEEETQFLRETYSRTQPEVERTTFPLEPNTLDLVACFAKYQSQYYDDIFHILYQYFRIGMNAVDAFRWCYNGEHLEHQAIEICRDLTHELIANTLEDPYADVKRHNTDGRTSSRIPISSTAKKVIADMNAEGNFDFLIENVVLDFSEQGYANATYGWRMYYWLINAATAIEGPEISFTVASIIRNHFRLDGHEVQLDFRPPGMEFEMGELFGENEDFFYDLGDLEYSNVEVEAYGPRVHPLDVGAIISETVGSMCVICLTQFGDEDDDQEPQLKDVLQLEGCKDVFHLHCIDTFLNCAHPGMDTQPCVKAYGVTFMDRIKLYLERRL</sequence>
<dbReference type="EMBL" id="ML987194">
    <property type="protein sequence ID" value="KAF2250065.1"/>
    <property type="molecule type" value="Genomic_DNA"/>
</dbReference>